<dbReference type="Proteomes" id="UP000010824">
    <property type="component" value="Chromosome"/>
</dbReference>
<evidence type="ECO:0000256" key="2">
    <source>
        <dbReference type="ARBA" id="ARBA00023125"/>
    </source>
</evidence>
<evidence type="ECO:0000256" key="3">
    <source>
        <dbReference type="ARBA" id="ARBA00023163"/>
    </source>
</evidence>
<dbReference type="GO" id="GO:0003700">
    <property type="term" value="F:DNA-binding transcription factor activity"/>
    <property type="evidence" value="ECO:0007669"/>
    <property type="project" value="TreeGrafter"/>
</dbReference>
<sequence>MPRIIGEYRDDVKKKIIRTAFTHFLEKGYHGTTMGSIAESLGVTKPALYQYFPGKEDLFAAVAELARDEFKGTLERSYAGRDLKEGSAALFDALLHYVPQFNSMYAEMLLLATRNERIRAVLVQDRREDIWVIERFIRRQQETGLVSRDLDPRVLALACDALANGLLMDVLMGMDKVEAKAVWIAAITQLTRTA</sequence>
<accession>L0HE25</accession>
<dbReference type="GO" id="GO:0000976">
    <property type="term" value="F:transcription cis-regulatory region binding"/>
    <property type="evidence" value="ECO:0007669"/>
    <property type="project" value="TreeGrafter"/>
</dbReference>
<dbReference type="SUPFAM" id="SSF48498">
    <property type="entry name" value="Tetracyclin repressor-like, C-terminal domain"/>
    <property type="match status" value="1"/>
</dbReference>
<dbReference type="STRING" id="593750.Metfor_0503"/>
<dbReference type="PRINTS" id="PR00455">
    <property type="entry name" value="HTHTETR"/>
</dbReference>
<dbReference type="PROSITE" id="PS01081">
    <property type="entry name" value="HTH_TETR_1"/>
    <property type="match status" value="1"/>
</dbReference>
<dbReference type="RefSeq" id="WP_015284537.1">
    <property type="nucleotide sequence ID" value="NC_019943.1"/>
</dbReference>
<dbReference type="KEGG" id="mfo:Metfor_0503"/>
<keyword evidence="3" id="KW-0804">Transcription</keyword>
<dbReference type="SUPFAM" id="SSF46689">
    <property type="entry name" value="Homeodomain-like"/>
    <property type="match status" value="1"/>
</dbReference>
<dbReference type="AlphaFoldDB" id="L0HE25"/>
<dbReference type="InterPro" id="IPR001647">
    <property type="entry name" value="HTH_TetR"/>
</dbReference>
<reference evidence="7" key="1">
    <citation type="submission" date="2011-12" db="EMBL/GenBank/DDBJ databases">
        <title>Complete sequence of Methanoregula formicicum SMSP.</title>
        <authorList>
            <person name="Lucas S."/>
            <person name="Han J."/>
            <person name="Lapidus A."/>
            <person name="Cheng J.-F."/>
            <person name="Goodwin L."/>
            <person name="Pitluck S."/>
            <person name="Peters L."/>
            <person name="Ovchinnikova G."/>
            <person name="Teshima H."/>
            <person name="Detter J.C."/>
            <person name="Han C."/>
            <person name="Tapia R."/>
            <person name="Land M."/>
            <person name="Hauser L."/>
            <person name="Kyrpides N."/>
            <person name="Ivanova N."/>
            <person name="Pagani I."/>
            <person name="Imachi H."/>
            <person name="Tamaki H."/>
            <person name="Sekiguchi Y."/>
            <person name="Kamagata Y."/>
            <person name="Cadillo-Quiroz H."/>
            <person name="Zinder S."/>
            <person name="Liu W.-T."/>
            <person name="Woyke T."/>
        </authorList>
    </citation>
    <scope>NUCLEOTIDE SEQUENCE [LARGE SCALE GENOMIC DNA]</scope>
    <source>
        <strain evidence="7">DSM 22288 / NBRC 105244 / SMSP</strain>
    </source>
</reference>
<protein>
    <submittedName>
        <fullName evidence="6">Transcriptional regulator</fullName>
    </submittedName>
</protein>
<evidence type="ECO:0000256" key="4">
    <source>
        <dbReference type="PROSITE-ProRule" id="PRU00335"/>
    </source>
</evidence>
<dbReference type="InterPro" id="IPR023772">
    <property type="entry name" value="DNA-bd_HTH_TetR-type_CS"/>
</dbReference>
<evidence type="ECO:0000256" key="1">
    <source>
        <dbReference type="ARBA" id="ARBA00023015"/>
    </source>
</evidence>
<gene>
    <name evidence="6" type="ordered locus">Metfor_0503</name>
</gene>
<evidence type="ECO:0000313" key="6">
    <source>
        <dbReference type="EMBL" id="AGB01573.1"/>
    </source>
</evidence>
<dbReference type="PANTHER" id="PTHR30055">
    <property type="entry name" value="HTH-TYPE TRANSCRIPTIONAL REGULATOR RUTR"/>
    <property type="match status" value="1"/>
</dbReference>
<proteinExistence type="predicted"/>
<dbReference type="EMBL" id="CP003167">
    <property type="protein sequence ID" value="AGB01573.1"/>
    <property type="molecule type" value="Genomic_DNA"/>
</dbReference>
<organism evidence="6 7">
    <name type="scientific">Methanoregula formicica (strain DSM 22288 / NBRC 105244 / SMSP)</name>
    <dbReference type="NCBI Taxonomy" id="593750"/>
    <lineage>
        <taxon>Archaea</taxon>
        <taxon>Methanobacteriati</taxon>
        <taxon>Methanobacteriota</taxon>
        <taxon>Stenosarchaea group</taxon>
        <taxon>Methanomicrobia</taxon>
        <taxon>Methanomicrobiales</taxon>
        <taxon>Methanoregulaceae</taxon>
        <taxon>Methanoregula</taxon>
    </lineage>
</organism>
<dbReference type="InterPro" id="IPR050109">
    <property type="entry name" value="HTH-type_TetR-like_transc_reg"/>
</dbReference>
<dbReference type="GeneID" id="14309176"/>
<reference evidence="6 7" key="2">
    <citation type="journal article" date="2014" name="Genome Announc.">
        <title>Complete Genome Sequence of Methanoregula formicica SMSPT, a Mesophilic Hydrogenotrophic Methanogen Isolated from a Methanogenic Upflow Anaerobic Sludge Blanket Reactor.</title>
        <authorList>
            <person name="Yamamoto K."/>
            <person name="Tamaki H."/>
            <person name="Cadillo-Quiroz H."/>
            <person name="Imachi H."/>
            <person name="Kyrpides N."/>
            <person name="Woyke T."/>
            <person name="Goodwin L."/>
            <person name="Zinder S.H."/>
            <person name="Kamagata Y."/>
            <person name="Liu W.T."/>
        </authorList>
    </citation>
    <scope>NUCLEOTIDE SEQUENCE [LARGE SCALE GENOMIC DNA]</scope>
    <source>
        <strain evidence="7">DSM 22288 / NBRC 105244 / SMSP</strain>
    </source>
</reference>
<feature type="domain" description="HTH tetR-type" evidence="5">
    <location>
        <begin position="10"/>
        <end position="70"/>
    </location>
</feature>
<dbReference type="PANTHER" id="PTHR30055:SF234">
    <property type="entry name" value="HTH-TYPE TRANSCRIPTIONAL REGULATOR BETI"/>
    <property type="match status" value="1"/>
</dbReference>
<dbReference type="Gene3D" id="1.10.357.10">
    <property type="entry name" value="Tetracycline Repressor, domain 2"/>
    <property type="match status" value="1"/>
</dbReference>
<dbReference type="HOGENOM" id="CLU_069356_15_12_2"/>
<dbReference type="InParanoid" id="L0HE25"/>
<dbReference type="InterPro" id="IPR036271">
    <property type="entry name" value="Tet_transcr_reg_TetR-rel_C_sf"/>
</dbReference>
<dbReference type="OrthoDB" id="135877at2157"/>
<dbReference type="Pfam" id="PF00440">
    <property type="entry name" value="TetR_N"/>
    <property type="match status" value="1"/>
</dbReference>
<dbReference type="InterPro" id="IPR009057">
    <property type="entry name" value="Homeodomain-like_sf"/>
</dbReference>
<keyword evidence="2 4" id="KW-0238">DNA-binding</keyword>
<dbReference type="PROSITE" id="PS50977">
    <property type="entry name" value="HTH_TETR_2"/>
    <property type="match status" value="1"/>
</dbReference>
<keyword evidence="1" id="KW-0805">Transcription regulation</keyword>
<keyword evidence="7" id="KW-1185">Reference proteome</keyword>
<evidence type="ECO:0000313" key="7">
    <source>
        <dbReference type="Proteomes" id="UP000010824"/>
    </source>
</evidence>
<name>L0HE25_METFS</name>
<evidence type="ECO:0000259" key="5">
    <source>
        <dbReference type="PROSITE" id="PS50977"/>
    </source>
</evidence>
<feature type="DNA-binding region" description="H-T-H motif" evidence="4">
    <location>
        <begin position="33"/>
        <end position="52"/>
    </location>
</feature>
<dbReference type="eggNOG" id="arCOG02643">
    <property type="taxonomic scope" value="Archaea"/>
</dbReference>